<keyword evidence="7" id="KW-0574">Periplasm</keyword>
<evidence type="ECO:0000256" key="8">
    <source>
        <dbReference type="ARBA" id="ARBA00034473"/>
    </source>
</evidence>
<evidence type="ECO:0000256" key="5">
    <source>
        <dbReference type="ARBA" id="ARBA00022448"/>
    </source>
</evidence>
<evidence type="ECO:0000256" key="2">
    <source>
        <dbReference type="ARBA" id="ARBA00008520"/>
    </source>
</evidence>
<evidence type="ECO:0000256" key="1">
    <source>
        <dbReference type="ARBA" id="ARBA00004418"/>
    </source>
</evidence>
<keyword evidence="5" id="KW-0813">Transport</keyword>
<comment type="similarity">
    <text evidence="2">Belongs to the bacterial solute-binding protein 1 family.</text>
</comment>
<dbReference type="Proteomes" id="UP000032611">
    <property type="component" value="Chromosome"/>
</dbReference>
<evidence type="ECO:0000256" key="9">
    <source>
        <dbReference type="SAM" id="SignalP"/>
    </source>
</evidence>
<dbReference type="EMBL" id="CP010803">
    <property type="protein sequence ID" value="AJY46801.1"/>
    <property type="molecule type" value="Genomic_DNA"/>
</dbReference>
<dbReference type="Pfam" id="PF01547">
    <property type="entry name" value="SBP_bac_1"/>
    <property type="match status" value="1"/>
</dbReference>
<dbReference type="GO" id="GO:0042597">
    <property type="term" value="C:periplasmic space"/>
    <property type="evidence" value="ECO:0007669"/>
    <property type="project" value="UniProtKB-SubCell"/>
</dbReference>
<keyword evidence="11" id="KW-1185">Reference proteome</keyword>
<accession>A0A0D5LRM9</accession>
<sequence>MLIAGTAAAAATALPLRAFADDLPVLDWWDVFGTLTDVHQEIWDAFAAEGKARVVYTHTNPASAMQSLQLAFRSGELPDVYDMGGDPAQLAALYEAGWFAPMDGLVFDKPFQKDTLVEGQTVFDGKQCSLPIFSNLWHNDNLWYHAEAMSAAGGDVEAGVASWEDMRAIAAKATTGGKYGLLLPLQFTTRMADMVIDMAMAAGAPGIFDPKTGEYAYASEPFVETIAFLMSFQKDGSLHPASSSLDARQGRSRWAAGEALFFFDGPWNSGVLASSAPEVLDSSGVSNVPTPGGVPPIIGRGVQPGSFYMSGQSEHPELVVELLQNLTTDDYYVAIAEGMDQPPLDLSAVERANVHPTYKTVVNNFSTTMVRLPDPLVANPSTAQVFSRMRTIEPGLGEIIQGAFAGAFSDVKPYLQQYNDAMTAERERAISAAKADGFDVSADDWVFPNWVRGENYTG</sequence>
<dbReference type="HOGENOM" id="CLU_570693_0_0_5"/>
<keyword evidence="6 9" id="KW-0732">Signal</keyword>
<dbReference type="STRING" id="1486262.TM49_15795"/>
<evidence type="ECO:0000313" key="11">
    <source>
        <dbReference type="Proteomes" id="UP000032611"/>
    </source>
</evidence>
<evidence type="ECO:0000256" key="7">
    <source>
        <dbReference type="ARBA" id="ARBA00022764"/>
    </source>
</evidence>
<protein>
    <recommendedName>
        <fullName evidence="4">sn-glycerol-3-phosphate-binding periplasmic protein UgpB</fullName>
    </recommendedName>
</protein>
<dbReference type="Gene3D" id="3.40.190.10">
    <property type="entry name" value="Periplasmic binding protein-like II"/>
    <property type="match status" value="1"/>
</dbReference>
<gene>
    <name evidence="10" type="ORF">TM49_15795</name>
</gene>
<evidence type="ECO:0000256" key="4">
    <source>
        <dbReference type="ARBA" id="ARBA00017470"/>
    </source>
</evidence>
<comment type="subunit">
    <text evidence="3">The complex is composed of two ATP-binding proteins (UgpC), two transmembrane proteins (UgpA and UgpE) and a solute-binding protein (UgpB).</text>
</comment>
<name>A0A0D5LRM9_MAREN</name>
<dbReference type="AlphaFoldDB" id="A0A0D5LRM9"/>
<proteinExistence type="inferred from homology"/>
<comment type="function">
    <text evidence="8">Part of the ABC transporter complex UgpBAEC involved in sn-glycerol-3-phosphate (G3P) import. Binds G3P.</text>
</comment>
<organism evidence="10 11">
    <name type="scientific">Martelella endophytica</name>
    <dbReference type="NCBI Taxonomy" id="1486262"/>
    <lineage>
        <taxon>Bacteria</taxon>
        <taxon>Pseudomonadati</taxon>
        <taxon>Pseudomonadota</taxon>
        <taxon>Alphaproteobacteria</taxon>
        <taxon>Hyphomicrobiales</taxon>
        <taxon>Aurantimonadaceae</taxon>
        <taxon>Martelella</taxon>
    </lineage>
</organism>
<comment type="subcellular location">
    <subcellularLocation>
        <location evidence="1">Periplasm</location>
    </subcellularLocation>
</comment>
<dbReference type="PANTHER" id="PTHR43649:SF31">
    <property type="entry name" value="SN-GLYCEROL-3-PHOSPHATE-BINDING PERIPLASMIC PROTEIN UGPB"/>
    <property type="match status" value="1"/>
</dbReference>
<dbReference type="PANTHER" id="PTHR43649">
    <property type="entry name" value="ARABINOSE-BINDING PROTEIN-RELATED"/>
    <property type="match status" value="1"/>
</dbReference>
<dbReference type="SUPFAM" id="SSF53850">
    <property type="entry name" value="Periplasmic binding protein-like II"/>
    <property type="match status" value="1"/>
</dbReference>
<dbReference type="InterPro" id="IPR006059">
    <property type="entry name" value="SBP"/>
</dbReference>
<dbReference type="PATRIC" id="fig|1486262.3.peg.3263"/>
<dbReference type="InterPro" id="IPR050490">
    <property type="entry name" value="Bact_solute-bd_prot1"/>
</dbReference>
<feature type="signal peptide" evidence="9">
    <location>
        <begin position="1"/>
        <end position="20"/>
    </location>
</feature>
<evidence type="ECO:0000313" key="10">
    <source>
        <dbReference type="EMBL" id="AJY46801.1"/>
    </source>
</evidence>
<evidence type="ECO:0000256" key="6">
    <source>
        <dbReference type="ARBA" id="ARBA00022729"/>
    </source>
</evidence>
<dbReference type="KEGG" id="mey:TM49_15795"/>
<feature type="chain" id="PRO_5002295363" description="sn-glycerol-3-phosphate-binding periplasmic protein UgpB" evidence="9">
    <location>
        <begin position="21"/>
        <end position="458"/>
    </location>
</feature>
<evidence type="ECO:0000256" key="3">
    <source>
        <dbReference type="ARBA" id="ARBA00011557"/>
    </source>
</evidence>
<reference evidence="10 11" key="1">
    <citation type="journal article" date="2015" name="Genome Announc.">
        <title>Complete genome sequence of Martelella endophytica YC6887, which has antifungal activity associated with a halophyte.</title>
        <authorList>
            <person name="Khan A."/>
            <person name="Khan H."/>
            <person name="Chung E.J."/>
            <person name="Hossain M.T."/>
            <person name="Chung Y.R."/>
        </authorList>
    </citation>
    <scope>NUCLEOTIDE SEQUENCE [LARGE SCALE GENOMIC DNA]</scope>
    <source>
        <strain evidence="10">YC6887</strain>
    </source>
</reference>